<feature type="region of interest" description="Disordered" evidence="1">
    <location>
        <begin position="1"/>
        <end position="24"/>
    </location>
</feature>
<feature type="transmembrane region" description="Helical" evidence="2">
    <location>
        <begin position="62"/>
        <end position="78"/>
    </location>
</feature>
<dbReference type="EMBL" id="MN739457">
    <property type="protein sequence ID" value="QHT05558.1"/>
    <property type="molecule type" value="Genomic_DNA"/>
</dbReference>
<evidence type="ECO:0000313" key="3">
    <source>
        <dbReference type="EMBL" id="QHT05558.1"/>
    </source>
</evidence>
<proteinExistence type="predicted"/>
<reference evidence="3" key="1">
    <citation type="journal article" date="2020" name="Nature">
        <title>Giant virus diversity and host interactions through global metagenomics.</title>
        <authorList>
            <person name="Schulz F."/>
            <person name="Roux S."/>
            <person name="Paez-Espino D."/>
            <person name="Jungbluth S."/>
            <person name="Walsh D.A."/>
            <person name="Denef V.J."/>
            <person name="McMahon K.D."/>
            <person name="Konstantinidis K.T."/>
            <person name="Eloe-Fadrosh E.A."/>
            <person name="Kyrpides N.C."/>
            <person name="Woyke T."/>
        </authorList>
    </citation>
    <scope>NUCLEOTIDE SEQUENCE</scope>
    <source>
        <strain evidence="3">GVMAG-M-3300021389-45</strain>
    </source>
</reference>
<keyword evidence="2" id="KW-0812">Transmembrane</keyword>
<sequence length="89" mass="10319">METELGNPIEYSPELPTKEDPIHNEEMEAPYYLPHPSMMMQPPPMMQPQMEKNDFLSNLDKNAYIIIFVSFILGFFMGKTMQPVILRPG</sequence>
<dbReference type="AlphaFoldDB" id="A0A6C0CLR9"/>
<keyword evidence="2" id="KW-1133">Transmembrane helix</keyword>
<keyword evidence="2" id="KW-0472">Membrane</keyword>
<evidence type="ECO:0000256" key="2">
    <source>
        <dbReference type="SAM" id="Phobius"/>
    </source>
</evidence>
<protein>
    <submittedName>
        <fullName evidence="3">Uncharacterized protein</fullName>
    </submittedName>
</protein>
<evidence type="ECO:0000256" key="1">
    <source>
        <dbReference type="SAM" id="MobiDB-lite"/>
    </source>
</evidence>
<accession>A0A6C0CLR9</accession>
<organism evidence="3">
    <name type="scientific">viral metagenome</name>
    <dbReference type="NCBI Taxonomy" id="1070528"/>
    <lineage>
        <taxon>unclassified sequences</taxon>
        <taxon>metagenomes</taxon>
        <taxon>organismal metagenomes</taxon>
    </lineage>
</organism>
<name>A0A6C0CLR9_9ZZZZ</name>